<dbReference type="EMBL" id="CABHNW010000144">
    <property type="protein sequence ID" value="VUX40241.1"/>
    <property type="molecule type" value="Genomic_DNA"/>
</dbReference>
<organism evidence="1 2">
    <name type="scientific">Blautia luti</name>
    <dbReference type="NCBI Taxonomy" id="89014"/>
    <lineage>
        <taxon>Bacteria</taxon>
        <taxon>Bacillati</taxon>
        <taxon>Bacillota</taxon>
        <taxon>Clostridia</taxon>
        <taxon>Lachnospirales</taxon>
        <taxon>Lachnospiraceae</taxon>
        <taxon>Blautia</taxon>
    </lineage>
</organism>
<evidence type="ECO:0000313" key="1">
    <source>
        <dbReference type="EMBL" id="VUX40241.1"/>
    </source>
</evidence>
<reference evidence="1 2" key="1">
    <citation type="submission" date="2019-07" db="EMBL/GenBank/DDBJ databases">
        <authorList>
            <person name="Hibberd C M."/>
            <person name="Gehrig L. J."/>
            <person name="Chang H.-W."/>
            <person name="Venkatesh S."/>
        </authorList>
    </citation>
    <scope>NUCLEOTIDE SEQUENCE [LARGE SCALE GENOMIC DNA]</scope>
    <source>
        <strain evidence="1">Blautia_luti_SSTS_Bg7063</strain>
    </source>
</reference>
<evidence type="ECO:0000313" key="2">
    <source>
        <dbReference type="Proteomes" id="UP000408482"/>
    </source>
</evidence>
<name>A0A564W5R1_9FIRM</name>
<sequence length="134" mass="14631">MFLAKPVGGAADIVITPLVGMIMLVIRKADRIENQVVMNMIFVYVGGKDKLILAAQDFFCELHADLMGLFRRDLPRLKGLDQVAAQVCSLVDGVSAGPGKFDIRGFGGAAMGGYKQLSIRLFWVADIVNGRFQR</sequence>
<proteinExistence type="predicted"/>
<keyword evidence="2" id="KW-1185">Reference proteome</keyword>
<gene>
    <name evidence="1" type="ORF">RSSSTS7063_00843</name>
</gene>
<accession>A0A564W5R1</accession>
<dbReference type="Proteomes" id="UP000408482">
    <property type="component" value="Unassembled WGS sequence"/>
</dbReference>
<protein>
    <submittedName>
        <fullName evidence="1">Uncharacterized protein</fullName>
    </submittedName>
</protein>
<dbReference type="AlphaFoldDB" id="A0A564W5R1"/>